<dbReference type="PANTHER" id="PTHR47976:SF52">
    <property type="entry name" value="PROTEIN KINASE DOMAIN-CONTAINING PROTEIN"/>
    <property type="match status" value="1"/>
</dbReference>
<dbReference type="SMART" id="SM00108">
    <property type="entry name" value="B_lectin"/>
    <property type="match status" value="1"/>
</dbReference>
<keyword evidence="14" id="KW-0325">Glycoprotein</keyword>
<evidence type="ECO:0000256" key="1">
    <source>
        <dbReference type="ARBA" id="ARBA00004167"/>
    </source>
</evidence>
<feature type="transmembrane region" description="Helical" evidence="21">
    <location>
        <begin position="447"/>
        <end position="472"/>
    </location>
</feature>
<evidence type="ECO:0000256" key="20">
    <source>
        <dbReference type="SAM" id="MobiDB-lite"/>
    </source>
</evidence>
<evidence type="ECO:0000256" key="8">
    <source>
        <dbReference type="ARBA" id="ARBA00022777"/>
    </source>
</evidence>
<evidence type="ECO:0000313" key="27">
    <source>
        <dbReference type="Proteomes" id="UP001141552"/>
    </source>
</evidence>
<name>A0A9Q0F5Q0_9ROSI</name>
<evidence type="ECO:0000256" key="21">
    <source>
        <dbReference type="SAM" id="Phobius"/>
    </source>
</evidence>
<dbReference type="PROSITE" id="PS00108">
    <property type="entry name" value="PROTEIN_KINASE_ST"/>
    <property type="match status" value="1"/>
</dbReference>
<evidence type="ECO:0000256" key="17">
    <source>
        <dbReference type="PIRNR" id="PIRNR000641"/>
    </source>
</evidence>
<keyword evidence="13" id="KW-0675">Receptor</keyword>
<dbReference type="PROSITE" id="PS50011">
    <property type="entry name" value="PROTEIN_KINASE_DOM"/>
    <property type="match status" value="1"/>
</dbReference>
<dbReference type="Proteomes" id="UP001141552">
    <property type="component" value="Unassembled WGS sequence"/>
</dbReference>
<comment type="caution">
    <text evidence="18">Lacks conserved residue(s) required for the propagation of feature annotation.</text>
</comment>
<dbReference type="PANTHER" id="PTHR47976">
    <property type="entry name" value="G-TYPE LECTIN S-RECEPTOR-LIKE SERINE/THREONINE-PROTEIN KINASE SD2-5"/>
    <property type="match status" value="1"/>
</dbReference>
<dbReference type="Gene3D" id="1.10.510.10">
    <property type="entry name" value="Transferase(Phosphotransferase) domain 1"/>
    <property type="match status" value="1"/>
</dbReference>
<keyword evidence="10 21" id="KW-1133">Transmembrane helix</keyword>
<keyword evidence="12 18" id="KW-1015">Disulfide bond</keyword>
<evidence type="ECO:0000256" key="12">
    <source>
        <dbReference type="ARBA" id="ARBA00023157"/>
    </source>
</evidence>
<keyword evidence="2 17" id="KW-0723">Serine/threonine-protein kinase</keyword>
<dbReference type="PROSITE" id="PS50026">
    <property type="entry name" value="EGF_3"/>
    <property type="match status" value="1"/>
</dbReference>
<evidence type="ECO:0000259" key="24">
    <source>
        <dbReference type="PROSITE" id="PS50026"/>
    </source>
</evidence>
<comment type="subcellular location">
    <subcellularLocation>
        <location evidence="1">Membrane</location>
        <topology evidence="1">Single-pass membrane protein</topology>
    </subcellularLocation>
</comment>
<evidence type="ECO:0000256" key="2">
    <source>
        <dbReference type="ARBA" id="ARBA00022527"/>
    </source>
</evidence>
<dbReference type="InterPro" id="IPR001480">
    <property type="entry name" value="Bulb-type_lectin_dom"/>
</dbReference>
<protein>
    <recommendedName>
        <fullName evidence="17">Receptor-like serine/threonine-protein kinase</fullName>
        <ecNumber evidence="17">2.7.11.1</ecNumber>
    </recommendedName>
</protein>
<feature type="compositionally biased region" description="Low complexity" evidence="20">
    <location>
        <begin position="724"/>
        <end position="742"/>
    </location>
</feature>
<keyword evidence="8 17" id="KW-0418">Kinase</keyword>
<keyword evidence="9 17" id="KW-0067">ATP-binding</keyword>
<organism evidence="26 27">
    <name type="scientific">Turnera subulata</name>
    <dbReference type="NCBI Taxonomy" id="218843"/>
    <lineage>
        <taxon>Eukaryota</taxon>
        <taxon>Viridiplantae</taxon>
        <taxon>Streptophyta</taxon>
        <taxon>Embryophyta</taxon>
        <taxon>Tracheophyta</taxon>
        <taxon>Spermatophyta</taxon>
        <taxon>Magnoliopsida</taxon>
        <taxon>eudicotyledons</taxon>
        <taxon>Gunneridae</taxon>
        <taxon>Pentapetalae</taxon>
        <taxon>rosids</taxon>
        <taxon>fabids</taxon>
        <taxon>Malpighiales</taxon>
        <taxon>Passifloraceae</taxon>
        <taxon>Turnera</taxon>
    </lineage>
</organism>
<dbReference type="InterPro" id="IPR036426">
    <property type="entry name" value="Bulb-type_lectin_dom_sf"/>
</dbReference>
<evidence type="ECO:0000313" key="26">
    <source>
        <dbReference type="EMBL" id="KAJ4825371.1"/>
    </source>
</evidence>
<dbReference type="InterPro" id="IPR000858">
    <property type="entry name" value="S_locus_glycoprot_dom"/>
</dbReference>
<dbReference type="Gene3D" id="3.30.200.20">
    <property type="entry name" value="Phosphorylase Kinase, domain 1"/>
    <property type="match status" value="1"/>
</dbReference>
<dbReference type="SUPFAM" id="SSF51110">
    <property type="entry name" value="alpha-D-mannose-specific plant lectins"/>
    <property type="match status" value="1"/>
</dbReference>
<accession>A0A9Q0F5Q0</accession>
<dbReference type="GO" id="GO:0004674">
    <property type="term" value="F:protein serine/threonine kinase activity"/>
    <property type="evidence" value="ECO:0007669"/>
    <property type="project" value="UniProtKB-KW"/>
</dbReference>
<evidence type="ECO:0000256" key="7">
    <source>
        <dbReference type="ARBA" id="ARBA00022741"/>
    </source>
</evidence>
<evidence type="ECO:0000256" key="9">
    <source>
        <dbReference type="ARBA" id="ARBA00022840"/>
    </source>
</evidence>
<dbReference type="InterPro" id="IPR011009">
    <property type="entry name" value="Kinase-like_dom_sf"/>
</dbReference>
<feature type="disulfide bond" evidence="18">
    <location>
        <begin position="290"/>
        <end position="307"/>
    </location>
</feature>
<dbReference type="Gene3D" id="2.90.10.10">
    <property type="entry name" value="Bulb-type lectin domain"/>
    <property type="match status" value="1"/>
</dbReference>
<gene>
    <name evidence="26" type="ORF">Tsubulata_017294</name>
</gene>
<evidence type="ECO:0000256" key="13">
    <source>
        <dbReference type="ARBA" id="ARBA00023170"/>
    </source>
</evidence>
<feature type="signal peptide" evidence="22">
    <location>
        <begin position="1"/>
        <end position="24"/>
    </location>
</feature>
<dbReference type="SUPFAM" id="SSF56112">
    <property type="entry name" value="Protein kinase-like (PK-like)"/>
    <property type="match status" value="1"/>
</dbReference>
<keyword evidence="27" id="KW-1185">Reference proteome</keyword>
<comment type="catalytic activity">
    <reaction evidence="16 17">
        <text>L-seryl-[protein] + ATP = O-phospho-L-seryl-[protein] + ADP + H(+)</text>
        <dbReference type="Rhea" id="RHEA:17989"/>
        <dbReference type="Rhea" id="RHEA-COMP:9863"/>
        <dbReference type="Rhea" id="RHEA-COMP:11604"/>
        <dbReference type="ChEBI" id="CHEBI:15378"/>
        <dbReference type="ChEBI" id="CHEBI:29999"/>
        <dbReference type="ChEBI" id="CHEBI:30616"/>
        <dbReference type="ChEBI" id="CHEBI:83421"/>
        <dbReference type="ChEBI" id="CHEBI:456216"/>
        <dbReference type="EC" id="2.7.11.1"/>
    </reaction>
</comment>
<dbReference type="GO" id="GO:0016020">
    <property type="term" value="C:membrane"/>
    <property type="evidence" value="ECO:0007669"/>
    <property type="project" value="UniProtKB-SubCell"/>
</dbReference>
<dbReference type="AlphaFoldDB" id="A0A9Q0F5Q0"/>
<dbReference type="InterPro" id="IPR051343">
    <property type="entry name" value="G-type_lectin_kinases/EP1-like"/>
</dbReference>
<dbReference type="InterPro" id="IPR000742">
    <property type="entry name" value="EGF"/>
</dbReference>
<sequence>MGLGGGFLAVLFPTFFVFPLVVSAASYSEYIYPNFTATNFKFIDNQGAFLFSRNGSFKVAIFNPQGKANYYLCVIHVASTTIVWSANDAAISSSGRMDLTPKGITLTDEQGNLKWSTPSSLRSPVSRLLLSEMGNLVLLDRFNVSLWESFRHPTDTIVIGQQLRREGAMFSAAVSGVDLATGDYSLALTDSDAILQWQGQEYWKLSMDAKAYRNSNYVIDLMEVNGTGLFLYGLNGSKIVIQVILSPSDFRIAKLDSSGKFVVSSFSGSTGTGTQEFVGPVDGCQVPFVCGRIGLCTGGTATNGPRCSCPQGFQGQVDQGGCVPSNGYSLPLASACNSANNGSQLNSSRISYLSLGYGTDYFSTDFYDPVKYGVKLSACQELCTEDCSCVGIFFENSSGSCYSLDNDLGSIISSTTGDGDMVGYIKALVADSSDINKFNNQGQGKEFPVTALVLLPVTGFFLVIVALGFVWWRRGRLYQNKDRKLRHARSISSGDLDAFYIPGLPQRFDYEELEVATDNFKTQIGSGGFGSVYIGTLPDKTTVAVKKIINLGVQGKKDFCTEIAVIGNIHHVNLVKLRGFCAQGRQRLLVYEYMNRGSLDKTLFGAGPVLEWQERFEIALGTARGLAYLHSGCEQKIIHCDVKPENILLHDHFQAKISDFGLSKLLSSEQSSLFTTMRGTRGYLAPEWLTNAAISEKTDVYSFGMVLLELVSGRKNCSIRSQQSHSLENNSNSGGGQSSSSSTSGLIYFPLLALEMHEQGRYLELADPRLEGRVTNEDVEKLVRVALCCAHEEPVLRPNMVTIVGMLEGSIPLSEPRVESLNFLRFYGRRFTEASTIGEENDHSNINLLYPQAYTCATTSTCESPACFSYISSQEVSGPR</sequence>
<evidence type="ECO:0000259" key="25">
    <source>
        <dbReference type="PROSITE" id="PS50927"/>
    </source>
</evidence>
<feature type="domain" description="EGF-like" evidence="24">
    <location>
        <begin position="280"/>
        <end position="319"/>
    </location>
</feature>
<dbReference type="Pfam" id="PF01453">
    <property type="entry name" value="B_lectin"/>
    <property type="match status" value="1"/>
</dbReference>
<dbReference type="Pfam" id="PF00954">
    <property type="entry name" value="S_locus_glycop"/>
    <property type="match status" value="1"/>
</dbReference>
<dbReference type="PIRSF" id="PIRSF000641">
    <property type="entry name" value="SRK"/>
    <property type="match status" value="1"/>
</dbReference>
<evidence type="ECO:0000256" key="4">
    <source>
        <dbReference type="ARBA" id="ARBA00022679"/>
    </source>
</evidence>
<dbReference type="InterPro" id="IPR024171">
    <property type="entry name" value="SRK-like_kinase"/>
</dbReference>
<evidence type="ECO:0000256" key="16">
    <source>
        <dbReference type="ARBA" id="ARBA00048679"/>
    </source>
</evidence>
<feature type="domain" description="Bulb-type lectin" evidence="25">
    <location>
        <begin position="34"/>
        <end position="151"/>
    </location>
</feature>
<comment type="caution">
    <text evidence="26">The sequence shown here is derived from an EMBL/GenBank/DDBJ whole genome shotgun (WGS) entry which is preliminary data.</text>
</comment>
<evidence type="ECO:0000256" key="14">
    <source>
        <dbReference type="ARBA" id="ARBA00023180"/>
    </source>
</evidence>
<proteinExistence type="inferred from homology"/>
<evidence type="ECO:0000256" key="18">
    <source>
        <dbReference type="PROSITE-ProRule" id="PRU00076"/>
    </source>
</evidence>
<dbReference type="GO" id="GO:0005524">
    <property type="term" value="F:ATP binding"/>
    <property type="evidence" value="ECO:0007669"/>
    <property type="project" value="UniProtKB-UniRule"/>
</dbReference>
<comment type="similarity">
    <text evidence="17">Belongs to the protein kinase superfamily. Ser/Thr protein kinase family.</text>
</comment>
<dbReference type="CDD" id="cd14066">
    <property type="entry name" value="STKc_IRAK"/>
    <property type="match status" value="1"/>
</dbReference>
<dbReference type="CDD" id="cd00028">
    <property type="entry name" value="B_lectin"/>
    <property type="match status" value="1"/>
</dbReference>
<evidence type="ECO:0000256" key="22">
    <source>
        <dbReference type="SAM" id="SignalP"/>
    </source>
</evidence>
<reference evidence="26" key="1">
    <citation type="submission" date="2022-02" db="EMBL/GenBank/DDBJ databases">
        <authorList>
            <person name="Henning P.M."/>
            <person name="McCubbin A.G."/>
            <person name="Shore J.S."/>
        </authorList>
    </citation>
    <scope>NUCLEOTIDE SEQUENCE</scope>
    <source>
        <strain evidence="26">F60SS</strain>
        <tissue evidence="26">Leaves</tissue>
    </source>
</reference>
<dbReference type="PROSITE" id="PS50927">
    <property type="entry name" value="BULB_LECTIN"/>
    <property type="match status" value="1"/>
</dbReference>
<dbReference type="SMART" id="SM00220">
    <property type="entry name" value="S_TKc"/>
    <property type="match status" value="1"/>
</dbReference>
<dbReference type="Pfam" id="PF00069">
    <property type="entry name" value="Pkinase"/>
    <property type="match status" value="1"/>
</dbReference>
<evidence type="ECO:0000256" key="5">
    <source>
        <dbReference type="ARBA" id="ARBA00022692"/>
    </source>
</evidence>
<evidence type="ECO:0000256" key="10">
    <source>
        <dbReference type="ARBA" id="ARBA00022989"/>
    </source>
</evidence>
<evidence type="ECO:0000256" key="3">
    <source>
        <dbReference type="ARBA" id="ARBA00022536"/>
    </source>
</evidence>
<keyword evidence="3 18" id="KW-0245">EGF-like domain</keyword>
<evidence type="ECO:0000256" key="11">
    <source>
        <dbReference type="ARBA" id="ARBA00023136"/>
    </source>
</evidence>
<dbReference type="InterPro" id="IPR008271">
    <property type="entry name" value="Ser/Thr_kinase_AS"/>
</dbReference>
<feature type="region of interest" description="Disordered" evidence="20">
    <location>
        <begin position="722"/>
        <end position="742"/>
    </location>
</feature>
<dbReference type="OrthoDB" id="1530339at2759"/>
<dbReference type="FunFam" id="3.30.200.20:FF:000178">
    <property type="entry name" value="serine/threonine-protein kinase PBS1-like"/>
    <property type="match status" value="1"/>
</dbReference>
<evidence type="ECO:0000256" key="6">
    <source>
        <dbReference type="ARBA" id="ARBA00022729"/>
    </source>
</evidence>
<evidence type="ECO:0000256" key="15">
    <source>
        <dbReference type="ARBA" id="ARBA00047899"/>
    </source>
</evidence>
<reference evidence="26" key="2">
    <citation type="journal article" date="2023" name="Plants (Basel)">
        <title>Annotation of the Turnera subulata (Passifloraceae) Draft Genome Reveals the S-Locus Evolved after the Divergence of Turneroideae from Passifloroideae in a Stepwise Manner.</title>
        <authorList>
            <person name="Henning P.M."/>
            <person name="Roalson E.H."/>
            <person name="Mir W."/>
            <person name="McCubbin A.G."/>
            <person name="Shore J.S."/>
        </authorList>
    </citation>
    <scope>NUCLEOTIDE SEQUENCE</scope>
    <source>
        <strain evidence="26">F60SS</strain>
    </source>
</reference>
<feature type="domain" description="Protein kinase" evidence="23">
    <location>
        <begin position="518"/>
        <end position="818"/>
    </location>
</feature>
<keyword evidence="11 21" id="KW-0472">Membrane</keyword>
<keyword evidence="5 21" id="KW-0812">Transmembrane</keyword>
<dbReference type="GO" id="GO:0048544">
    <property type="term" value="P:recognition of pollen"/>
    <property type="evidence" value="ECO:0007669"/>
    <property type="project" value="InterPro"/>
</dbReference>
<feature type="binding site" evidence="19">
    <location>
        <position position="547"/>
    </location>
    <ligand>
        <name>ATP</name>
        <dbReference type="ChEBI" id="CHEBI:30616"/>
    </ligand>
</feature>
<dbReference type="EC" id="2.7.11.1" evidence="17"/>
<keyword evidence="4 17" id="KW-0808">Transferase</keyword>
<dbReference type="InterPro" id="IPR017441">
    <property type="entry name" value="Protein_kinase_ATP_BS"/>
</dbReference>
<dbReference type="PROSITE" id="PS00107">
    <property type="entry name" value="PROTEIN_KINASE_ATP"/>
    <property type="match status" value="1"/>
</dbReference>
<keyword evidence="7 17" id="KW-0547">Nucleotide-binding</keyword>
<dbReference type="InterPro" id="IPR000719">
    <property type="entry name" value="Prot_kinase_dom"/>
</dbReference>
<feature type="chain" id="PRO_5040360737" description="Receptor-like serine/threonine-protein kinase" evidence="22">
    <location>
        <begin position="25"/>
        <end position="880"/>
    </location>
</feature>
<evidence type="ECO:0000259" key="23">
    <source>
        <dbReference type="PROSITE" id="PS50011"/>
    </source>
</evidence>
<evidence type="ECO:0000256" key="19">
    <source>
        <dbReference type="PROSITE-ProRule" id="PRU10141"/>
    </source>
</evidence>
<keyword evidence="6 22" id="KW-0732">Signal</keyword>
<dbReference type="FunFam" id="1.10.510.10:FF:000589">
    <property type="entry name" value="Serine/threonine-protein kinase"/>
    <property type="match status" value="1"/>
</dbReference>
<comment type="catalytic activity">
    <reaction evidence="15 17">
        <text>L-threonyl-[protein] + ATP = O-phospho-L-threonyl-[protein] + ADP + H(+)</text>
        <dbReference type="Rhea" id="RHEA:46608"/>
        <dbReference type="Rhea" id="RHEA-COMP:11060"/>
        <dbReference type="Rhea" id="RHEA-COMP:11605"/>
        <dbReference type="ChEBI" id="CHEBI:15378"/>
        <dbReference type="ChEBI" id="CHEBI:30013"/>
        <dbReference type="ChEBI" id="CHEBI:30616"/>
        <dbReference type="ChEBI" id="CHEBI:61977"/>
        <dbReference type="ChEBI" id="CHEBI:456216"/>
        <dbReference type="EC" id="2.7.11.1"/>
    </reaction>
</comment>
<dbReference type="EMBL" id="JAKUCV010006924">
    <property type="protein sequence ID" value="KAJ4825371.1"/>
    <property type="molecule type" value="Genomic_DNA"/>
</dbReference>